<dbReference type="Proteomes" id="UP000489600">
    <property type="component" value="Unassembled WGS sequence"/>
</dbReference>
<dbReference type="AlphaFoldDB" id="A0A565CLY0"/>
<dbReference type="SMART" id="SM01054">
    <property type="entry name" value="CaM_binding"/>
    <property type="match status" value="1"/>
</dbReference>
<protein>
    <recommendedName>
        <fullName evidence="2">Calmodulin-binding domain-containing protein</fullName>
    </recommendedName>
</protein>
<evidence type="ECO:0000259" key="2">
    <source>
        <dbReference type="SMART" id="SM01054"/>
    </source>
</evidence>
<dbReference type="InterPro" id="IPR012417">
    <property type="entry name" value="CaM-bd_dom_pln"/>
</dbReference>
<evidence type="ECO:0000256" key="1">
    <source>
        <dbReference type="SAM" id="MobiDB-lite"/>
    </source>
</evidence>
<sequence length="137" mass="15430">MKLRFKRGKTVEFGSQDNNPRKLKFKRGKTVTGDDTTSQSGGQKTKGTNFSNDKEHQHKPKSLKVVLKHQETQKKRDSRVLLFNNVIEETANKLVKTRKSKVKALVGAFESVISLQETNTSATTQNVTKKANSKNKL</sequence>
<organism evidence="3 4">
    <name type="scientific">Arabis nemorensis</name>
    <dbReference type="NCBI Taxonomy" id="586526"/>
    <lineage>
        <taxon>Eukaryota</taxon>
        <taxon>Viridiplantae</taxon>
        <taxon>Streptophyta</taxon>
        <taxon>Embryophyta</taxon>
        <taxon>Tracheophyta</taxon>
        <taxon>Spermatophyta</taxon>
        <taxon>Magnoliopsida</taxon>
        <taxon>eudicotyledons</taxon>
        <taxon>Gunneridae</taxon>
        <taxon>Pentapetalae</taxon>
        <taxon>rosids</taxon>
        <taxon>malvids</taxon>
        <taxon>Brassicales</taxon>
        <taxon>Brassicaceae</taxon>
        <taxon>Arabideae</taxon>
        <taxon>Arabis</taxon>
    </lineage>
</organism>
<dbReference type="Pfam" id="PF07839">
    <property type="entry name" value="CaM_binding"/>
    <property type="match status" value="1"/>
</dbReference>
<evidence type="ECO:0000313" key="3">
    <source>
        <dbReference type="EMBL" id="VVB14582.1"/>
    </source>
</evidence>
<keyword evidence="4" id="KW-1185">Reference proteome</keyword>
<dbReference type="PANTHER" id="PTHR33349:SF9">
    <property type="entry name" value="CALMODULIN-BINDING DOMAIN-CONTAINING PROTEIN"/>
    <property type="match status" value="1"/>
</dbReference>
<feature type="compositionally biased region" description="Polar residues" evidence="1">
    <location>
        <begin position="33"/>
        <end position="51"/>
    </location>
</feature>
<proteinExistence type="predicted"/>
<feature type="region of interest" description="Disordered" evidence="1">
    <location>
        <begin position="1"/>
        <end position="62"/>
    </location>
</feature>
<dbReference type="EMBL" id="CABITT030000008">
    <property type="protein sequence ID" value="VVB14582.1"/>
    <property type="molecule type" value="Genomic_DNA"/>
</dbReference>
<comment type="caution">
    <text evidence="3">The sequence shown here is derived from an EMBL/GenBank/DDBJ whole genome shotgun (WGS) entry which is preliminary data.</text>
</comment>
<dbReference type="PANTHER" id="PTHR33349">
    <property type="entry name" value="EMB|CAB62594.1"/>
    <property type="match status" value="1"/>
</dbReference>
<feature type="domain" description="Calmodulin-binding" evidence="2">
    <location>
        <begin position="1"/>
        <end position="114"/>
    </location>
</feature>
<reference evidence="3" key="1">
    <citation type="submission" date="2019-07" db="EMBL/GenBank/DDBJ databases">
        <authorList>
            <person name="Dittberner H."/>
        </authorList>
    </citation>
    <scope>NUCLEOTIDE SEQUENCE [LARGE SCALE GENOMIC DNA]</scope>
</reference>
<dbReference type="OrthoDB" id="766386at2759"/>
<accession>A0A565CLY0</accession>
<dbReference type="GO" id="GO:0005516">
    <property type="term" value="F:calmodulin binding"/>
    <property type="evidence" value="ECO:0007669"/>
    <property type="project" value="InterPro"/>
</dbReference>
<name>A0A565CLY0_9BRAS</name>
<evidence type="ECO:0000313" key="4">
    <source>
        <dbReference type="Proteomes" id="UP000489600"/>
    </source>
</evidence>
<gene>
    <name evidence="3" type="ORF">ANE_LOCUS25026</name>
</gene>